<comment type="catalytic activity">
    <reaction evidence="18 20">
        <text>a plastoquinone + NADPH + (n+1) H(+)(in) = a plastoquinol + NADP(+) + n H(+)(out)</text>
        <dbReference type="Rhea" id="RHEA:42612"/>
        <dbReference type="Rhea" id="RHEA-COMP:9561"/>
        <dbReference type="Rhea" id="RHEA-COMP:9562"/>
        <dbReference type="ChEBI" id="CHEBI:15378"/>
        <dbReference type="ChEBI" id="CHEBI:17757"/>
        <dbReference type="ChEBI" id="CHEBI:57783"/>
        <dbReference type="ChEBI" id="CHEBI:58349"/>
        <dbReference type="ChEBI" id="CHEBI:62192"/>
    </reaction>
</comment>
<feature type="transmembrane region" description="Helical" evidence="20">
    <location>
        <begin position="121"/>
        <end position="139"/>
    </location>
</feature>
<feature type="transmembrane region" description="Helical" evidence="20">
    <location>
        <begin position="290"/>
        <end position="311"/>
    </location>
</feature>
<evidence type="ECO:0000256" key="15">
    <source>
        <dbReference type="ARBA" id="ARBA00023027"/>
    </source>
</evidence>
<dbReference type="AlphaFoldDB" id="A0A0P0Q7L7"/>
<evidence type="ECO:0000256" key="16">
    <source>
        <dbReference type="ARBA" id="ARBA00023078"/>
    </source>
</evidence>
<evidence type="ECO:0000256" key="9">
    <source>
        <dbReference type="ARBA" id="ARBA00022692"/>
    </source>
</evidence>
<evidence type="ECO:0000259" key="21">
    <source>
        <dbReference type="Pfam" id="PF00361"/>
    </source>
</evidence>
<feature type="transmembrane region" description="Helical" evidence="20">
    <location>
        <begin position="605"/>
        <end position="623"/>
    </location>
</feature>
<dbReference type="Pfam" id="PF00361">
    <property type="entry name" value="Proton_antipo_M"/>
    <property type="match status" value="1"/>
</dbReference>
<comment type="subcellular location">
    <subcellularLocation>
        <location evidence="2 20">Plastid</location>
        <location evidence="2 20">Chloroplast thylakoid membrane</location>
        <topology evidence="2 20">Multi-pass membrane protein</topology>
    </subcellularLocation>
</comment>
<keyword evidence="16 20" id="KW-0793">Thylakoid</keyword>
<keyword evidence="7 20" id="KW-0150">Chloroplast</keyword>
<evidence type="ECO:0000256" key="17">
    <source>
        <dbReference type="ARBA" id="ARBA00023136"/>
    </source>
</evidence>
<feature type="domain" description="NADH-Ubiquinone oxidoreductase (complex I) chain 5 N-terminal" evidence="22">
    <location>
        <begin position="75"/>
        <end position="125"/>
    </location>
</feature>
<comment type="catalytic activity">
    <reaction evidence="19 20">
        <text>a plastoquinone + NADH + (n+1) H(+)(in) = a plastoquinol + NAD(+) + n H(+)(out)</text>
        <dbReference type="Rhea" id="RHEA:42608"/>
        <dbReference type="Rhea" id="RHEA-COMP:9561"/>
        <dbReference type="Rhea" id="RHEA-COMP:9562"/>
        <dbReference type="ChEBI" id="CHEBI:15378"/>
        <dbReference type="ChEBI" id="CHEBI:17757"/>
        <dbReference type="ChEBI" id="CHEBI:57540"/>
        <dbReference type="ChEBI" id="CHEBI:57945"/>
        <dbReference type="ChEBI" id="CHEBI:62192"/>
    </reaction>
</comment>
<evidence type="ECO:0000256" key="10">
    <source>
        <dbReference type="ARBA" id="ARBA00022719"/>
    </source>
</evidence>
<dbReference type="NCBIfam" id="TIGR01974">
    <property type="entry name" value="NDH_I_L"/>
    <property type="match status" value="1"/>
</dbReference>
<keyword evidence="8 20" id="KW-0934">Plastid</keyword>
<evidence type="ECO:0000256" key="7">
    <source>
        <dbReference type="ARBA" id="ARBA00022528"/>
    </source>
</evidence>
<keyword evidence="13" id="KW-1278">Translocase</keyword>
<feature type="transmembrane region" description="Helical" evidence="20">
    <location>
        <begin position="145"/>
        <end position="166"/>
    </location>
</feature>
<keyword evidence="15 20" id="KW-0520">NAD</keyword>
<evidence type="ECO:0000256" key="11">
    <source>
        <dbReference type="ARBA" id="ARBA00022857"/>
    </source>
</evidence>
<dbReference type="EMBL" id="KP455003">
    <property type="protein sequence ID" value="ALL34844.1"/>
    <property type="molecule type" value="Genomic_DNA"/>
</dbReference>
<feature type="domain" description="NADH:ubiquinone/plastoquinone oxidoreductase chloroplast chain 5 C-terminal" evidence="23">
    <location>
        <begin position="448"/>
        <end position="689"/>
    </location>
</feature>
<evidence type="ECO:0000256" key="13">
    <source>
        <dbReference type="ARBA" id="ARBA00022967"/>
    </source>
</evidence>
<feature type="transmembrane region" description="Helical" evidence="20">
    <location>
        <begin position="429"/>
        <end position="451"/>
    </location>
</feature>
<dbReference type="Pfam" id="PF00662">
    <property type="entry name" value="Proton_antipo_N"/>
    <property type="match status" value="1"/>
</dbReference>
<comment type="subunit">
    <text evidence="4 20">NDH is composed of at least 16 different subunits, 5 of which are encoded in the nucleus.</text>
</comment>
<keyword evidence="14 20" id="KW-1133">Transmembrane helix</keyword>
<feature type="transmembrane region" description="Helical" evidence="20">
    <location>
        <begin position="40"/>
        <end position="60"/>
    </location>
</feature>
<evidence type="ECO:0000256" key="18">
    <source>
        <dbReference type="ARBA" id="ARBA00047726"/>
    </source>
</evidence>
<dbReference type="InterPro" id="IPR003945">
    <property type="entry name" value="NU5C-like"/>
</dbReference>
<feature type="transmembrane region" description="Helical" evidence="20">
    <location>
        <begin position="85"/>
        <end position="109"/>
    </location>
</feature>
<dbReference type="PRINTS" id="PR01435">
    <property type="entry name" value="NPOXDRDTASE5"/>
</dbReference>
<comment type="similarity">
    <text evidence="3 20">Belongs to the complex I subunit 5 family.</text>
</comment>
<evidence type="ECO:0000256" key="12">
    <source>
        <dbReference type="ARBA" id="ARBA00022957"/>
    </source>
</evidence>
<feature type="transmembrane region" description="Helical" evidence="20">
    <location>
        <begin position="549"/>
        <end position="570"/>
    </location>
</feature>
<keyword evidence="17 20" id="KW-0472">Membrane</keyword>
<dbReference type="InterPro" id="IPR001516">
    <property type="entry name" value="Proton_antipo_N"/>
</dbReference>
<keyword evidence="12 20" id="KW-0618">Plastoquinone</keyword>
<feature type="transmembrane region" description="Helical" evidence="20">
    <location>
        <begin position="722"/>
        <end position="740"/>
    </location>
</feature>
<dbReference type="InterPro" id="IPR018393">
    <property type="entry name" value="NADHpl_OxRdtase_5_subgr"/>
</dbReference>
<organism evidence="24">
    <name type="scientific">Trichogonia hirtiflora</name>
    <dbReference type="NCBI Taxonomy" id="1745174"/>
    <lineage>
        <taxon>Eukaryota</taxon>
        <taxon>Viridiplantae</taxon>
        <taxon>Streptophyta</taxon>
        <taxon>Embryophyta</taxon>
        <taxon>Tracheophyta</taxon>
        <taxon>Spermatophyta</taxon>
        <taxon>Magnoliopsida</taxon>
        <taxon>eudicotyledons</taxon>
        <taxon>Gunneridae</taxon>
        <taxon>Pentapetalae</taxon>
        <taxon>asterids</taxon>
        <taxon>campanulids</taxon>
        <taxon>Asterales</taxon>
        <taxon>Asteraceae</taxon>
        <taxon>Asteroideae</taxon>
        <taxon>Heliantheae alliance</taxon>
        <taxon>Eupatorieae</taxon>
        <taxon>Trichogonia</taxon>
    </lineage>
</organism>
<gene>
    <name evidence="20 24" type="primary">ndhF</name>
</gene>
<dbReference type="GO" id="GO:0008137">
    <property type="term" value="F:NADH dehydrogenase (ubiquinone) activity"/>
    <property type="evidence" value="ECO:0007669"/>
    <property type="project" value="InterPro"/>
</dbReference>
<dbReference type="Gene3D" id="1.20.5.2700">
    <property type="match status" value="1"/>
</dbReference>
<comment type="function">
    <text evidence="1 20">NDH shuttles electrons from NAD(P)H:plastoquinone, via FMN and iron-sulfur (Fe-S) centers, to quinones in the photosynthetic chain and possibly in a chloroplast respiratory chain. The immediate electron acceptor for the enzyme in this species is believed to be plastoquinone. Couples the redox reaction to proton translocation, and thus conserves the redox energy in a proton gradient.</text>
</comment>
<feature type="transmembrane region" description="Helical" evidence="20">
    <location>
        <begin position="396"/>
        <end position="417"/>
    </location>
</feature>
<evidence type="ECO:0000256" key="2">
    <source>
        <dbReference type="ARBA" id="ARBA00004454"/>
    </source>
</evidence>
<dbReference type="PANTHER" id="PTHR42829">
    <property type="entry name" value="NADH-UBIQUINONE OXIDOREDUCTASE CHAIN 5"/>
    <property type="match status" value="1"/>
</dbReference>
<reference evidence="24" key="2">
    <citation type="journal article" date="2016" name="Mol. Phylogenet. Evol.">
        <title>Origins and recent radiation of Brazilian Eupatorieae (Asteraceae) in the eastern Cerrado and Atlantic Forest.</title>
        <authorList>
            <person name="Rivera V.L."/>
            <person name="Panero J.L."/>
            <person name="Schilling E.E."/>
            <person name="Crozier B.S."/>
            <person name="Moraes M.D."/>
        </authorList>
    </citation>
    <scope>NUCLEOTIDE SEQUENCE</scope>
</reference>
<keyword evidence="11 20" id="KW-0521">NADP</keyword>
<feature type="transmembrane region" description="Helical" evidence="20">
    <location>
        <begin position="354"/>
        <end position="375"/>
    </location>
</feature>
<evidence type="ECO:0000256" key="3">
    <source>
        <dbReference type="ARBA" id="ARBA00008200"/>
    </source>
</evidence>
<evidence type="ECO:0000256" key="19">
    <source>
        <dbReference type="ARBA" id="ARBA00048026"/>
    </source>
</evidence>
<keyword evidence="9 20" id="KW-0812">Transmembrane</keyword>
<sequence>MEQTYQYAWIIPFLPLPVPMLIGLGLLLFPTATKSLRRIWAFQSVLLLSIVMIFSMNLSIQQINSSSVYQYVWSWIINNDFSLEFGYLIDPLTSIMSILITTVGIMVLIYSDNYMSHDHGYLRFFAYMSFFSTSMLGLVTSSNLIQIYIFWELVGMCSYLLIGFWFTRPVAAKACQKAFVTNRVGDFGLLLGILGFYWITGSFEFRDLFQILNNLISNNEVNFVFVTLCAVLLFAGAIAKSAQFPLHVWLPDAMEGPTPISALIHAATMVAAGIFLVARLMPLFIGIPHIMNLISLIGIITVFFGATLALAQKDIKRGLAYSTMSQLGYMMLALGMGSYRSALFHLITHAYSKALLFLGSGSVIHSMETLVGYCPKKSQNMVLMGGLTKHVPITKNSFLLGTLSLCGIPPLACFWSKDEILNDSWLYSPIFAIIAWSTAGLTAFYMCRIYLLTFEGHLNVHFQNYSGKRNTPLDSISIWGKEGSKISNKNFRLVTLLKMKKNGRPSFFSNLKIYKMDENVRNLIQPFLSIPNFGNTKTSLYPYESDNTMLFPILILILFTLFVGFLGIPFNQDVDILSKWLTPSINLLHKNSNDSIDWYEFCKDAVFSVSIASFGIFIAFFLYKPVYSSFQNLDFINSFVKIGPKRIFSDKIKNSIYDWSYNRGYIDAFYETFLTVGVRKLAKFTHFFDRRIIDGIPNGVGFMSFFIAEVIKSVGGGRISSYLFFYFSYVSIFLLIYYFLNI</sequence>
<dbReference type="Pfam" id="PF01010">
    <property type="entry name" value="Proton_antipo_C"/>
    <property type="match status" value="1"/>
</dbReference>
<feature type="domain" description="NADH:quinone oxidoreductase/Mrp antiporter transmembrane" evidence="21">
    <location>
        <begin position="141"/>
        <end position="441"/>
    </location>
</feature>
<evidence type="ECO:0000256" key="5">
    <source>
        <dbReference type="ARBA" id="ARBA00018648"/>
    </source>
</evidence>
<geneLocation type="chloroplast" evidence="24"/>
<feature type="transmembrane region" description="Helical" evidence="20">
    <location>
        <begin position="260"/>
        <end position="278"/>
    </location>
</feature>
<reference evidence="24" key="1">
    <citation type="thesis" date="2015" institute="The University of Texas at Austin" country="USA">
        <title>Phylogeny and evolutionary diversification of a South American radiation: the Brazilian Eupatorieae (Asteraceae).</title>
        <authorList>
            <person name="Rivera V.L."/>
        </authorList>
    </citation>
    <scope>NUCLEOTIDE SEQUENCE</scope>
</reference>
<dbReference type="GO" id="GO:0015990">
    <property type="term" value="P:electron transport coupled proton transport"/>
    <property type="evidence" value="ECO:0007669"/>
    <property type="project" value="TreeGrafter"/>
</dbReference>
<evidence type="ECO:0000256" key="20">
    <source>
        <dbReference type="RuleBase" id="RU364062"/>
    </source>
</evidence>
<proteinExistence type="inferred from homology"/>
<dbReference type="EC" id="7.1.1.-" evidence="20"/>
<name>A0A0P0Q7L7_9ASTR</name>
<dbReference type="GO" id="GO:0003954">
    <property type="term" value="F:NADH dehydrogenase activity"/>
    <property type="evidence" value="ECO:0007669"/>
    <property type="project" value="TreeGrafter"/>
</dbReference>
<dbReference type="GO" id="GO:0009535">
    <property type="term" value="C:chloroplast thylakoid membrane"/>
    <property type="evidence" value="ECO:0007669"/>
    <property type="project" value="UniProtKB-SubCell"/>
</dbReference>
<feature type="transmembrane region" description="Helical" evidence="20">
    <location>
        <begin position="6"/>
        <end position="28"/>
    </location>
</feature>
<accession>A0A0P0Q7L7</accession>
<dbReference type="GO" id="GO:0048038">
    <property type="term" value="F:quinone binding"/>
    <property type="evidence" value="ECO:0007669"/>
    <property type="project" value="UniProtKB-KW"/>
</dbReference>
<dbReference type="InterPro" id="IPR001750">
    <property type="entry name" value="ND/Mrp_TM"/>
</dbReference>
<dbReference type="PANTHER" id="PTHR42829:SF2">
    <property type="entry name" value="NADH-UBIQUINONE OXIDOREDUCTASE CHAIN 5"/>
    <property type="match status" value="1"/>
</dbReference>
<evidence type="ECO:0000256" key="4">
    <source>
        <dbReference type="ARBA" id="ARBA00011199"/>
    </source>
</evidence>
<evidence type="ECO:0000256" key="6">
    <source>
        <dbReference type="ARBA" id="ARBA00022448"/>
    </source>
</evidence>
<evidence type="ECO:0000259" key="22">
    <source>
        <dbReference type="Pfam" id="PF00662"/>
    </source>
</evidence>
<keyword evidence="10 20" id="KW-0874">Quinone</keyword>
<evidence type="ECO:0000256" key="1">
    <source>
        <dbReference type="ARBA" id="ARBA00004059"/>
    </source>
</evidence>
<dbReference type="PRINTS" id="PR01434">
    <property type="entry name" value="NADHDHGNASE5"/>
</dbReference>
<keyword evidence="6 20" id="KW-0813">Transport</keyword>
<evidence type="ECO:0000259" key="23">
    <source>
        <dbReference type="Pfam" id="PF01010"/>
    </source>
</evidence>
<dbReference type="NCBIfam" id="NF005141">
    <property type="entry name" value="PRK06590.1"/>
    <property type="match status" value="1"/>
</dbReference>
<evidence type="ECO:0000313" key="24">
    <source>
        <dbReference type="EMBL" id="ALL34844.1"/>
    </source>
</evidence>
<feature type="transmembrane region" description="Helical" evidence="20">
    <location>
        <begin position="327"/>
        <end position="348"/>
    </location>
</feature>
<evidence type="ECO:0000256" key="14">
    <source>
        <dbReference type="ARBA" id="ARBA00022989"/>
    </source>
</evidence>
<protein>
    <recommendedName>
        <fullName evidence="5 20">NAD(P)H-quinone oxidoreductase subunit 5, chloroplastic</fullName>
        <ecNumber evidence="20">7.1.1.-</ecNumber>
    </recommendedName>
    <alternativeName>
        <fullName evidence="20">NADH-plastoquinone oxidoreductase subunit 5</fullName>
    </alternativeName>
</protein>
<dbReference type="InterPro" id="IPR002128">
    <property type="entry name" value="NADH_UbQ_OxRdtase_chlpt_su5_C"/>
</dbReference>
<evidence type="ECO:0000256" key="8">
    <source>
        <dbReference type="ARBA" id="ARBA00022640"/>
    </source>
</evidence>
<dbReference type="GO" id="GO:0042773">
    <property type="term" value="P:ATP synthesis coupled electron transport"/>
    <property type="evidence" value="ECO:0007669"/>
    <property type="project" value="InterPro"/>
</dbReference>
<feature type="transmembrane region" description="Helical" evidence="20">
    <location>
        <begin position="187"/>
        <end position="203"/>
    </location>
</feature>
<feature type="transmembrane region" description="Helical" evidence="20">
    <location>
        <begin position="223"/>
        <end position="239"/>
    </location>
</feature>